<organism evidence="1 2">
    <name type="scientific">Candidatus Ozemobacter sibiricus</name>
    <dbReference type="NCBI Taxonomy" id="2268124"/>
    <lineage>
        <taxon>Bacteria</taxon>
        <taxon>Candidatus Ozemobacteria</taxon>
        <taxon>Candidatus Ozemobacterales</taxon>
        <taxon>Candidatus Ozemobacteraceae</taxon>
        <taxon>Candidatus Ozemobacter</taxon>
    </lineage>
</organism>
<dbReference type="Proteomes" id="UP000252355">
    <property type="component" value="Unassembled WGS sequence"/>
</dbReference>
<dbReference type="EMBL" id="QOQW01000015">
    <property type="protein sequence ID" value="RCK79236.1"/>
    <property type="molecule type" value="Genomic_DNA"/>
</dbReference>
<sequence length="101" mass="11289">MIVRRQGGLTEFIPSPQEKRDGILRDHTLDLLANLDARLRRIEERQGIEPDAAEAFAGLMARIKREEIEAGRINRELMDAGYLHEDLSAAALAAQAGRNQP</sequence>
<evidence type="ECO:0000313" key="2">
    <source>
        <dbReference type="Proteomes" id="UP000252355"/>
    </source>
</evidence>
<gene>
    <name evidence="1" type="ORF">OZSIB_0350</name>
</gene>
<evidence type="ECO:0000313" key="1">
    <source>
        <dbReference type="EMBL" id="RCK79236.1"/>
    </source>
</evidence>
<comment type="caution">
    <text evidence="1">The sequence shown here is derived from an EMBL/GenBank/DDBJ whole genome shotgun (WGS) entry which is preliminary data.</text>
</comment>
<protein>
    <recommendedName>
        <fullName evidence="3">VrlD</fullName>
    </recommendedName>
</protein>
<evidence type="ECO:0008006" key="3">
    <source>
        <dbReference type="Google" id="ProtNLM"/>
    </source>
</evidence>
<reference evidence="1 2" key="1">
    <citation type="submission" date="2018-05" db="EMBL/GenBank/DDBJ databases">
        <title>A metagenomic window into the 2 km-deep terrestrial subsurface aquifer revealed taxonomically and functionally diverse microbial community comprising novel uncultured bacterial lineages.</title>
        <authorList>
            <person name="Kadnikov V.V."/>
            <person name="Mardanov A.V."/>
            <person name="Beletsky A.V."/>
            <person name="Banks D."/>
            <person name="Pimenov N.V."/>
            <person name="Frank Y.A."/>
            <person name="Karnachuk O.V."/>
            <person name="Ravin N.V."/>
        </authorList>
    </citation>
    <scope>NUCLEOTIDE SEQUENCE [LARGE SCALE GENOMIC DNA]</scope>
    <source>
        <strain evidence="1">BY5</strain>
    </source>
</reference>
<proteinExistence type="predicted"/>
<accession>A0A367ZMI7</accession>
<name>A0A367ZMI7_9BACT</name>
<dbReference type="AlphaFoldDB" id="A0A367ZMI7"/>